<dbReference type="EMBL" id="KY290215">
    <property type="protein sequence ID" value="QFW10737.1"/>
    <property type="molecule type" value="Genomic_DNA"/>
</dbReference>
<accession>A0A5P9T8G3</accession>
<name>A0A5P9T8G3_9BETA</name>
<feature type="region of interest" description="Disordered" evidence="1">
    <location>
        <begin position="107"/>
        <end position="139"/>
    </location>
</feature>
<feature type="compositionally biased region" description="Basic and acidic residues" evidence="1">
    <location>
        <begin position="7"/>
        <end position="21"/>
    </location>
</feature>
<sequence length="177" mass="21066">MQIRTRTRTDMPTRPHRADCRVSESIHTHEKIHTRKYTQENTHTKKYTHKKIHTKKYTQKNTHAQKNTHTHTKKYTHTHTQKNTHINKYTQKKTILFMRCSHNVNIGQRQPRKRPQQQQQQQHQLQQQTRAGSRGVNSRISVAQRVLAVPTDYGRSPATDCGHFPLYHVRRKLIDGR</sequence>
<evidence type="ECO:0000256" key="1">
    <source>
        <dbReference type="SAM" id="MobiDB-lite"/>
    </source>
</evidence>
<feature type="region of interest" description="Disordered" evidence="1">
    <location>
        <begin position="60"/>
        <end position="82"/>
    </location>
</feature>
<organism evidence="2">
    <name type="scientific">Human betaherpesvirus 6</name>
    <dbReference type="NCBI Taxonomy" id="10368"/>
    <lineage>
        <taxon>Viruses</taxon>
        <taxon>Duplodnaviria</taxon>
        <taxon>Heunggongvirae</taxon>
        <taxon>Peploviricota</taxon>
        <taxon>Herviviricetes</taxon>
        <taxon>Herpesvirales</taxon>
        <taxon>Orthoherpesviridae</taxon>
        <taxon>Betaherpesvirinae</taxon>
        <taxon>Roseolovirus</taxon>
    </lineage>
</organism>
<protein>
    <submittedName>
        <fullName evidence="2">B5</fullName>
    </submittedName>
</protein>
<feature type="region of interest" description="Disordered" evidence="1">
    <location>
        <begin position="1"/>
        <end position="21"/>
    </location>
</feature>
<feature type="compositionally biased region" description="Polar residues" evidence="1">
    <location>
        <begin position="129"/>
        <end position="139"/>
    </location>
</feature>
<evidence type="ECO:0000313" key="2">
    <source>
        <dbReference type="EMBL" id="QFW10737.1"/>
    </source>
</evidence>
<feature type="compositionally biased region" description="Basic residues" evidence="1">
    <location>
        <begin position="66"/>
        <end position="82"/>
    </location>
</feature>
<reference evidence="2" key="1">
    <citation type="journal article" date="2018" name="BMC Genomics">
        <title>Comparative genomic, transcriptomic, and proteomic reannotation of human herpesvirus 6.</title>
        <authorList>
            <person name="Greninger A.L."/>
            <person name="Knudsen G.M."/>
            <person name="Roychoudhury P."/>
            <person name="Hanson D.J."/>
            <person name="Sedlak R.H."/>
            <person name="Xie H."/>
            <person name="Guan J."/>
            <person name="Nguyen T."/>
            <person name="Peddu V."/>
            <person name="Boeckh M."/>
            <person name="Huang M.L."/>
            <person name="Cook L."/>
            <person name="Depledge D.P."/>
            <person name="Zerr D.M."/>
            <person name="Koelle D.M."/>
            <person name="Gantt S."/>
            <person name="Yoshikawa T."/>
            <person name="Caserta M."/>
            <person name="Hill J.A."/>
            <person name="Jerome K.R."/>
        </authorList>
    </citation>
    <scope>NUCLEOTIDE SEQUENCE</scope>
    <source>
        <strain evidence="2">NY-393</strain>
    </source>
</reference>
<proteinExistence type="predicted"/>
<feature type="compositionally biased region" description="Low complexity" evidence="1">
    <location>
        <begin position="116"/>
        <end position="128"/>
    </location>
</feature>